<comment type="subcellular location">
    <subcellularLocation>
        <location evidence="1 6">Membrane</location>
        <topology evidence="1 6">Multi-pass membrane protein</topology>
    </subcellularLocation>
</comment>
<evidence type="ECO:0000256" key="1">
    <source>
        <dbReference type="ARBA" id="ARBA00004141"/>
    </source>
</evidence>
<keyword evidence="7" id="KW-1185">Reference proteome</keyword>
<dbReference type="GeneID" id="112689405"/>
<dbReference type="InterPro" id="IPR004345">
    <property type="entry name" value="TB2_DP1_HVA22"/>
</dbReference>
<dbReference type="Pfam" id="PF03134">
    <property type="entry name" value="TB2_DP1_HVA22"/>
    <property type="match status" value="1"/>
</dbReference>
<sequence length="159" mass="18811">MDTSKINLVIDVIDNALNDDTMLWYPLFSWAEKKTGVSRFRLLLVILCVISLNILFKVGLIFISNTVSFVYPAYQTIKILETQWPLWTFSNIQSIQWLMYWMIYSVIMILEQSLKFILVLVPFYQLIKAVFLVWCFLPIKNNGSIFIYSVYLIRSHDYD</sequence>
<feature type="transmembrane region" description="Helical" evidence="6">
    <location>
        <begin position="42"/>
        <end position="64"/>
    </location>
</feature>
<dbReference type="Proteomes" id="UP000694846">
    <property type="component" value="Unplaced"/>
</dbReference>
<evidence type="ECO:0000256" key="3">
    <source>
        <dbReference type="ARBA" id="ARBA00022692"/>
    </source>
</evidence>
<name>A0A8B8G6M2_9HEMI</name>
<protein>
    <recommendedName>
        <fullName evidence="6">Receptor expression-enhancing protein</fullName>
    </recommendedName>
</protein>
<dbReference type="OrthoDB" id="10009287at2759"/>
<gene>
    <name evidence="8" type="primary">LOC112689405</name>
</gene>
<dbReference type="RefSeq" id="XP_025418884.1">
    <property type="nucleotide sequence ID" value="XM_025563099.1"/>
</dbReference>
<keyword evidence="3 6" id="KW-0812">Transmembrane</keyword>
<evidence type="ECO:0000313" key="7">
    <source>
        <dbReference type="Proteomes" id="UP000694846"/>
    </source>
</evidence>
<dbReference type="AlphaFoldDB" id="A0A8B8G6M2"/>
<comment type="caution">
    <text evidence="6">Lacks conserved residue(s) required for the propagation of feature annotation.</text>
</comment>
<evidence type="ECO:0000256" key="4">
    <source>
        <dbReference type="ARBA" id="ARBA00022989"/>
    </source>
</evidence>
<dbReference type="PANTHER" id="PTHR12300">
    <property type="entry name" value="HVA22-LIKE PROTEINS"/>
    <property type="match status" value="1"/>
</dbReference>
<keyword evidence="5 6" id="KW-0472">Membrane</keyword>
<proteinExistence type="inferred from homology"/>
<keyword evidence="4 6" id="KW-1133">Transmembrane helix</keyword>
<comment type="similarity">
    <text evidence="2 6">Belongs to the DP1 family.</text>
</comment>
<dbReference type="GO" id="GO:0016020">
    <property type="term" value="C:membrane"/>
    <property type="evidence" value="ECO:0007669"/>
    <property type="project" value="UniProtKB-SubCell"/>
</dbReference>
<evidence type="ECO:0000256" key="2">
    <source>
        <dbReference type="ARBA" id="ARBA00008573"/>
    </source>
</evidence>
<accession>A0A8B8G6M2</accession>
<evidence type="ECO:0000313" key="8">
    <source>
        <dbReference type="RefSeq" id="XP_025418884.1"/>
    </source>
</evidence>
<evidence type="ECO:0000256" key="5">
    <source>
        <dbReference type="ARBA" id="ARBA00023136"/>
    </source>
</evidence>
<reference evidence="8" key="1">
    <citation type="submission" date="2025-08" db="UniProtKB">
        <authorList>
            <consortium name="RefSeq"/>
        </authorList>
    </citation>
    <scope>IDENTIFICATION</scope>
    <source>
        <tissue evidence="8">Whole body</tissue>
    </source>
</reference>
<evidence type="ECO:0000256" key="6">
    <source>
        <dbReference type="RuleBase" id="RU362006"/>
    </source>
</evidence>
<dbReference type="PANTHER" id="PTHR12300:SF161">
    <property type="entry name" value="RECEPTOR EXPRESSION-ENHANCING PROTEIN"/>
    <property type="match status" value="1"/>
</dbReference>
<organism evidence="7 8">
    <name type="scientific">Sipha flava</name>
    <name type="common">yellow sugarcane aphid</name>
    <dbReference type="NCBI Taxonomy" id="143950"/>
    <lineage>
        <taxon>Eukaryota</taxon>
        <taxon>Metazoa</taxon>
        <taxon>Ecdysozoa</taxon>
        <taxon>Arthropoda</taxon>
        <taxon>Hexapoda</taxon>
        <taxon>Insecta</taxon>
        <taxon>Pterygota</taxon>
        <taxon>Neoptera</taxon>
        <taxon>Paraneoptera</taxon>
        <taxon>Hemiptera</taxon>
        <taxon>Sternorrhyncha</taxon>
        <taxon>Aphidomorpha</taxon>
        <taxon>Aphidoidea</taxon>
        <taxon>Aphididae</taxon>
        <taxon>Sipha</taxon>
    </lineage>
</organism>